<dbReference type="AlphaFoldDB" id="A0A1G7JPY7"/>
<keyword evidence="2" id="KW-1185">Reference proteome</keyword>
<dbReference type="STRING" id="1550231.SAMN05660662_1644"/>
<protein>
    <submittedName>
        <fullName evidence="1">Glycosyltransferase involved in cell wall bisynthesis</fullName>
    </submittedName>
</protein>
<gene>
    <name evidence="1" type="ORF">SAMN05660662_1644</name>
</gene>
<keyword evidence="1" id="KW-0808">Transferase</keyword>
<dbReference type="SUPFAM" id="SSF53756">
    <property type="entry name" value="UDP-Glycosyltransferase/glycogen phosphorylase"/>
    <property type="match status" value="1"/>
</dbReference>
<organism evidence="1 2">
    <name type="scientific">Blastococcus aurantiacus</name>
    <dbReference type="NCBI Taxonomy" id="1550231"/>
    <lineage>
        <taxon>Bacteria</taxon>
        <taxon>Bacillati</taxon>
        <taxon>Actinomycetota</taxon>
        <taxon>Actinomycetes</taxon>
        <taxon>Geodermatophilales</taxon>
        <taxon>Geodermatophilaceae</taxon>
        <taxon>Blastococcus</taxon>
    </lineage>
</organism>
<dbReference type="Pfam" id="PF13692">
    <property type="entry name" value="Glyco_trans_1_4"/>
    <property type="match status" value="1"/>
</dbReference>
<accession>A0A1G7JPY7</accession>
<dbReference type="EMBL" id="FNBT01000002">
    <property type="protein sequence ID" value="SDF26931.1"/>
    <property type="molecule type" value="Genomic_DNA"/>
</dbReference>
<evidence type="ECO:0000313" key="1">
    <source>
        <dbReference type="EMBL" id="SDF26931.1"/>
    </source>
</evidence>
<sequence>MTPRADGAPVVRVLQSFPEPRPTTNPYLVLLRRSLDALPSVELHTFGWRRALLGRYDVFHVHWPEVLLDAQTPVRVLRRRGLVALLLMRLRLTRTPVVRTLHNLRPHEGVARVDAALLRALDRRARACIRLNEETPVPAGTTAVTVPHGHYRDWYAGYEVPDRIPGRVAFVGLIRPYKHVDGLVAAFRATADRAPDAGLHVAGGVPADGTAERLQAAAAGDPRISLTLRFLDDAELVDAVGRAQLIALSYREMHNSGAALLALSLGRPVLVPRNATNARLADEVGAEWVQMYDGELGPELILRALDRTALLGPGEHPDLGAREWGAAGVRHLEAYRAALASR</sequence>
<reference evidence="2" key="1">
    <citation type="submission" date="2016-10" db="EMBL/GenBank/DDBJ databases">
        <authorList>
            <person name="Varghese N."/>
            <person name="Submissions S."/>
        </authorList>
    </citation>
    <scope>NUCLEOTIDE SEQUENCE [LARGE SCALE GENOMIC DNA]</scope>
    <source>
        <strain evidence="2">DSM 44268</strain>
    </source>
</reference>
<dbReference type="GO" id="GO:0016740">
    <property type="term" value="F:transferase activity"/>
    <property type="evidence" value="ECO:0007669"/>
    <property type="project" value="UniProtKB-KW"/>
</dbReference>
<dbReference type="RefSeq" id="WP_091764690.1">
    <property type="nucleotide sequence ID" value="NZ_FNBT01000002.1"/>
</dbReference>
<dbReference type="Gene3D" id="3.40.50.2000">
    <property type="entry name" value="Glycogen Phosphorylase B"/>
    <property type="match status" value="2"/>
</dbReference>
<evidence type="ECO:0000313" key="2">
    <source>
        <dbReference type="Proteomes" id="UP000199406"/>
    </source>
</evidence>
<name>A0A1G7JPY7_9ACTN</name>
<dbReference type="Proteomes" id="UP000199406">
    <property type="component" value="Unassembled WGS sequence"/>
</dbReference>
<proteinExistence type="predicted"/>
<dbReference type="OrthoDB" id="9771846at2"/>